<keyword evidence="2" id="KW-0812">Transmembrane</keyword>
<feature type="region of interest" description="Disordered" evidence="1">
    <location>
        <begin position="1"/>
        <end position="38"/>
    </location>
</feature>
<dbReference type="PANTHER" id="PTHR10151">
    <property type="entry name" value="ECTONUCLEOTIDE PYROPHOSPHATASE/PHOSPHODIESTERASE"/>
    <property type="match status" value="1"/>
</dbReference>
<protein>
    <submittedName>
        <fullName evidence="3">Alkaline-phosphatase-like protein</fullName>
    </submittedName>
</protein>
<dbReference type="PANTHER" id="PTHR10151:SF120">
    <property type="entry name" value="BIS(5'-ADENOSYL)-TRIPHOSPHATASE"/>
    <property type="match status" value="1"/>
</dbReference>
<dbReference type="InterPro" id="IPR002591">
    <property type="entry name" value="Phosphodiest/P_Trfase"/>
</dbReference>
<feature type="transmembrane region" description="Helical" evidence="2">
    <location>
        <begin position="61"/>
        <end position="82"/>
    </location>
</feature>
<dbReference type="Proteomes" id="UP001222325">
    <property type="component" value="Unassembled WGS sequence"/>
</dbReference>
<dbReference type="SUPFAM" id="SSF53649">
    <property type="entry name" value="Alkaline phosphatase-like"/>
    <property type="match status" value="1"/>
</dbReference>
<dbReference type="InterPro" id="IPR017850">
    <property type="entry name" value="Alkaline_phosphatase_core_sf"/>
</dbReference>
<gene>
    <name evidence="3" type="ORF">B0H15DRAFT_857966</name>
</gene>
<dbReference type="GO" id="GO:0009141">
    <property type="term" value="P:nucleoside triphosphate metabolic process"/>
    <property type="evidence" value="ECO:0007669"/>
    <property type="project" value="TreeGrafter"/>
</dbReference>
<dbReference type="AlphaFoldDB" id="A0AAD6TZL1"/>
<keyword evidence="2" id="KW-0472">Membrane</keyword>
<keyword evidence="2" id="KW-1133">Transmembrane helix</keyword>
<evidence type="ECO:0000313" key="3">
    <source>
        <dbReference type="EMBL" id="KAJ7079766.1"/>
    </source>
</evidence>
<evidence type="ECO:0000256" key="2">
    <source>
        <dbReference type="SAM" id="Phobius"/>
    </source>
</evidence>
<dbReference type="CDD" id="cd16018">
    <property type="entry name" value="Enpp"/>
    <property type="match status" value="1"/>
</dbReference>
<dbReference type="GO" id="GO:0017111">
    <property type="term" value="F:ribonucleoside triphosphate phosphatase activity"/>
    <property type="evidence" value="ECO:0007669"/>
    <property type="project" value="TreeGrafter"/>
</dbReference>
<evidence type="ECO:0000256" key="1">
    <source>
        <dbReference type="SAM" id="MobiDB-lite"/>
    </source>
</evidence>
<proteinExistence type="predicted"/>
<feature type="compositionally biased region" description="Polar residues" evidence="1">
    <location>
        <begin position="1"/>
        <end position="10"/>
    </location>
</feature>
<dbReference type="Gene3D" id="3.40.720.10">
    <property type="entry name" value="Alkaline Phosphatase, subunit A"/>
    <property type="match status" value="1"/>
</dbReference>
<dbReference type="GO" id="GO:0047429">
    <property type="term" value="F:nucleoside triphosphate diphosphatase activity"/>
    <property type="evidence" value="ECO:0007669"/>
    <property type="project" value="TreeGrafter"/>
</dbReference>
<organism evidence="3 4">
    <name type="scientific">Mycena belliarum</name>
    <dbReference type="NCBI Taxonomy" id="1033014"/>
    <lineage>
        <taxon>Eukaryota</taxon>
        <taxon>Fungi</taxon>
        <taxon>Dikarya</taxon>
        <taxon>Basidiomycota</taxon>
        <taxon>Agaricomycotina</taxon>
        <taxon>Agaricomycetes</taxon>
        <taxon>Agaricomycetidae</taxon>
        <taxon>Agaricales</taxon>
        <taxon>Marasmiineae</taxon>
        <taxon>Mycenaceae</taxon>
        <taxon>Mycena</taxon>
    </lineage>
</organism>
<name>A0AAD6TZL1_9AGAR</name>
<comment type="caution">
    <text evidence="3">The sequence shown here is derived from an EMBL/GenBank/DDBJ whole genome shotgun (WGS) entry which is preliminary data.</text>
</comment>
<dbReference type="Pfam" id="PF01663">
    <property type="entry name" value="Phosphodiest"/>
    <property type="match status" value="1"/>
</dbReference>
<dbReference type="EMBL" id="JARJCN010000058">
    <property type="protein sequence ID" value="KAJ7079766.1"/>
    <property type="molecule type" value="Genomic_DNA"/>
</dbReference>
<accession>A0AAD6TZL1</accession>
<sequence length="525" mass="58342">MTTLKLTSSKKAYEPTVETDQEERKGLLSGADDVEGPSDHWKAELSVQTDSQQRGWSQRKILCTASGLIALIVTGVFARILLLNPPHAEHPNLLFHGEGVRSNGTHDFRRTVLIVSIDGLRADYLDRGLTPHLLDISKQGLRAKALVPIFPTLTFPNHWALMTGLYAESHGIVGNNFWDPVSQEEFHYNRISSAWNPAWWRGEPMWETAGKAGIITANLMWPGPPRTMSGATATHFVPWKDKVPLEDKLDQLIQWVDLPFEERPQLLMAYEPSLDQAGHSAGPMSALVNKTLTQVDVFAKDLHTALQARNLSDIVDVVFVSDHGMTDTSHPELIYMDDILGDAGYKSIEHEDGWPAMGLRFAANANVSHNLELLQTAAAASNGKFAVYTHETMPDRWHFTGSERIAPIYVVPEIGYVLTSKTEGDVGMSKGSHGYDNKAPQMHAMFVAHGPFSAVVKVLHQARGGRSLVRRFLTRPNKGWHSTADDTYVMDPFENVQIYSLVMRLLGIDAVAPTNGTAAFWDKYF</sequence>
<reference evidence="3" key="1">
    <citation type="submission" date="2023-03" db="EMBL/GenBank/DDBJ databases">
        <title>Massive genome expansion in bonnet fungi (Mycena s.s.) driven by repeated elements and novel gene families across ecological guilds.</title>
        <authorList>
            <consortium name="Lawrence Berkeley National Laboratory"/>
            <person name="Harder C.B."/>
            <person name="Miyauchi S."/>
            <person name="Viragh M."/>
            <person name="Kuo A."/>
            <person name="Thoen E."/>
            <person name="Andreopoulos B."/>
            <person name="Lu D."/>
            <person name="Skrede I."/>
            <person name="Drula E."/>
            <person name="Henrissat B."/>
            <person name="Morin E."/>
            <person name="Kohler A."/>
            <person name="Barry K."/>
            <person name="LaButti K."/>
            <person name="Morin E."/>
            <person name="Salamov A."/>
            <person name="Lipzen A."/>
            <person name="Mereny Z."/>
            <person name="Hegedus B."/>
            <person name="Baldrian P."/>
            <person name="Stursova M."/>
            <person name="Weitz H."/>
            <person name="Taylor A."/>
            <person name="Grigoriev I.V."/>
            <person name="Nagy L.G."/>
            <person name="Martin F."/>
            <person name="Kauserud H."/>
        </authorList>
    </citation>
    <scope>NUCLEOTIDE SEQUENCE</scope>
    <source>
        <strain evidence="3">CBHHK173m</strain>
    </source>
</reference>
<evidence type="ECO:0000313" key="4">
    <source>
        <dbReference type="Proteomes" id="UP001222325"/>
    </source>
</evidence>
<keyword evidence="4" id="KW-1185">Reference proteome</keyword>